<sequence>RIMTYYHYLIYTERKEMIVTTKLIHGRPCLVIELNSNIEVNGIAVNPM</sequence>
<organism evidence="1">
    <name type="scientific">human gut metagenome</name>
    <dbReference type="NCBI Taxonomy" id="408170"/>
    <lineage>
        <taxon>unclassified sequences</taxon>
        <taxon>metagenomes</taxon>
        <taxon>organismal metagenomes</taxon>
    </lineage>
</organism>
<name>K1UAC0_9ZZZZ</name>
<accession>K1UAC0</accession>
<protein>
    <submittedName>
        <fullName evidence="1">Uncharacterized protein</fullName>
    </submittedName>
</protein>
<feature type="non-terminal residue" evidence="1">
    <location>
        <position position="1"/>
    </location>
</feature>
<reference evidence="1" key="1">
    <citation type="journal article" date="2013" name="Environ. Microbiol.">
        <title>Microbiota from the distal guts of lean and obese adolescents exhibit partial functional redundancy besides clear differences in community structure.</title>
        <authorList>
            <person name="Ferrer M."/>
            <person name="Ruiz A."/>
            <person name="Lanza F."/>
            <person name="Haange S.B."/>
            <person name="Oberbach A."/>
            <person name="Till H."/>
            <person name="Bargiela R."/>
            <person name="Campoy C."/>
            <person name="Segura M.T."/>
            <person name="Richter M."/>
            <person name="von Bergen M."/>
            <person name="Seifert J."/>
            <person name="Suarez A."/>
        </authorList>
    </citation>
    <scope>NUCLEOTIDE SEQUENCE</scope>
</reference>
<proteinExistence type="predicted"/>
<dbReference type="AlphaFoldDB" id="K1UAC0"/>
<dbReference type="EMBL" id="AJWZ01000404">
    <property type="protein sequence ID" value="EKC76969.1"/>
    <property type="molecule type" value="Genomic_DNA"/>
</dbReference>
<gene>
    <name evidence="1" type="ORF">OBE_00587</name>
</gene>
<evidence type="ECO:0000313" key="1">
    <source>
        <dbReference type="EMBL" id="EKC76969.1"/>
    </source>
</evidence>
<comment type="caution">
    <text evidence="1">The sequence shown here is derived from an EMBL/GenBank/DDBJ whole genome shotgun (WGS) entry which is preliminary data.</text>
</comment>